<comment type="function">
    <text evidence="4">Catalyzes the reduction of 1-pyrroline-5-carboxylate (PCA) to L-proline.</text>
</comment>
<gene>
    <name evidence="4" type="primary">proC</name>
    <name evidence="8" type="ORF">D2V04_00515</name>
</gene>
<dbReference type="EMBL" id="QXFK01000004">
    <property type="protein sequence ID" value="RIV81486.1"/>
    <property type="molecule type" value="Genomic_DNA"/>
</dbReference>
<dbReference type="InterPro" id="IPR008927">
    <property type="entry name" value="6-PGluconate_DH-like_C_sf"/>
</dbReference>
<dbReference type="Pfam" id="PF14748">
    <property type="entry name" value="P5CR_dimer"/>
    <property type="match status" value="1"/>
</dbReference>
<dbReference type="InterPro" id="IPR029036">
    <property type="entry name" value="P5CR_dimer"/>
</dbReference>
<dbReference type="RefSeq" id="WP_119511488.1">
    <property type="nucleotide sequence ID" value="NZ_QXFK01000004.1"/>
</dbReference>
<comment type="catalytic activity">
    <reaction evidence="4">
        <text>L-proline + NAD(+) = (S)-1-pyrroline-5-carboxylate + NADH + 2 H(+)</text>
        <dbReference type="Rhea" id="RHEA:14105"/>
        <dbReference type="ChEBI" id="CHEBI:15378"/>
        <dbReference type="ChEBI" id="CHEBI:17388"/>
        <dbReference type="ChEBI" id="CHEBI:57540"/>
        <dbReference type="ChEBI" id="CHEBI:57945"/>
        <dbReference type="ChEBI" id="CHEBI:60039"/>
        <dbReference type="EC" id="1.5.1.2"/>
    </reaction>
</comment>
<evidence type="ECO:0000259" key="6">
    <source>
        <dbReference type="Pfam" id="PF03807"/>
    </source>
</evidence>
<dbReference type="InterPro" id="IPR000304">
    <property type="entry name" value="Pyrroline-COOH_reductase"/>
</dbReference>
<dbReference type="PANTHER" id="PTHR11645:SF0">
    <property type="entry name" value="PYRROLINE-5-CARBOXYLATE REDUCTASE 3"/>
    <property type="match status" value="1"/>
</dbReference>
<comment type="catalytic activity">
    <reaction evidence="4">
        <text>L-proline + NADP(+) = (S)-1-pyrroline-5-carboxylate + NADPH + 2 H(+)</text>
        <dbReference type="Rhea" id="RHEA:14109"/>
        <dbReference type="ChEBI" id="CHEBI:15378"/>
        <dbReference type="ChEBI" id="CHEBI:17388"/>
        <dbReference type="ChEBI" id="CHEBI:57783"/>
        <dbReference type="ChEBI" id="CHEBI:58349"/>
        <dbReference type="ChEBI" id="CHEBI:60039"/>
        <dbReference type="EC" id="1.5.1.2"/>
    </reaction>
</comment>
<dbReference type="OrthoDB" id="9805754at2"/>
<organism evidence="8 9">
    <name type="scientific">Pelagerythrobacter aerophilus</name>
    <dbReference type="NCBI Taxonomy" id="2306995"/>
    <lineage>
        <taxon>Bacteria</taxon>
        <taxon>Pseudomonadati</taxon>
        <taxon>Pseudomonadota</taxon>
        <taxon>Alphaproteobacteria</taxon>
        <taxon>Sphingomonadales</taxon>
        <taxon>Erythrobacteraceae</taxon>
        <taxon>Pelagerythrobacter</taxon>
    </lineage>
</organism>
<dbReference type="Gene3D" id="3.40.50.720">
    <property type="entry name" value="NAD(P)-binding Rossmann-like Domain"/>
    <property type="match status" value="1"/>
</dbReference>
<evidence type="ECO:0000256" key="1">
    <source>
        <dbReference type="ARBA" id="ARBA00005525"/>
    </source>
</evidence>
<keyword evidence="2 4" id="KW-0521">NADP</keyword>
<evidence type="ECO:0000313" key="8">
    <source>
        <dbReference type="EMBL" id="RIV81486.1"/>
    </source>
</evidence>
<comment type="pathway">
    <text evidence="4">Amino-acid biosynthesis; L-proline biosynthesis; L-proline from L-glutamate 5-semialdehyde: step 1/1.</text>
</comment>
<dbReference type="GO" id="GO:0005737">
    <property type="term" value="C:cytoplasm"/>
    <property type="evidence" value="ECO:0007669"/>
    <property type="project" value="UniProtKB-SubCell"/>
</dbReference>
<dbReference type="PANTHER" id="PTHR11645">
    <property type="entry name" value="PYRROLINE-5-CARBOXYLATE REDUCTASE"/>
    <property type="match status" value="1"/>
</dbReference>
<keyword evidence="4" id="KW-0641">Proline biosynthesis</keyword>
<reference evidence="8 9" key="1">
    <citation type="submission" date="2018-08" db="EMBL/GenBank/DDBJ databases">
        <title>Altererythrobacter sp.Ery1 and Ery12, the genome sequencing of novel strains in genus Alterythrobacter.</title>
        <authorList>
            <person name="Cheng H."/>
            <person name="Wu Y.-H."/>
            <person name="Fang C."/>
            <person name="Xu X.-W."/>
        </authorList>
    </citation>
    <scope>NUCLEOTIDE SEQUENCE [LARGE SCALE GENOMIC DNA]</scope>
    <source>
        <strain evidence="8 9">Ery1</strain>
    </source>
</reference>
<keyword evidence="4" id="KW-0963">Cytoplasm</keyword>
<evidence type="ECO:0000256" key="4">
    <source>
        <dbReference type="HAMAP-Rule" id="MF_01925"/>
    </source>
</evidence>
<dbReference type="InterPro" id="IPR053790">
    <property type="entry name" value="P5CR-like_CS"/>
</dbReference>
<feature type="domain" description="Pyrroline-5-carboxylate reductase dimerisation" evidence="7">
    <location>
        <begin position="148"/>
        <end position="254"/>
    </location>
</feature>
<dbReference type="AlphaFoldDB" id="A0A418NMB6"/>
<accession>A0A418NMB6</accession>
<evidence type="ECO:0000256" key="5">
    <source>
        <dbReference type="PIRSR" id="PIRSR000193-1"/>
    </source>
</evidence>
<feature type="domain" description="Pyrroline-5-carboxylate reductase catalytic N-terminal" evidence="6">
    <location>
        <begin position="2"/>
        <end position="85"/>
    </location>
</feature>
<feature type="binding site" evidence="5">
    <location>
        <position position="43"/>
    </location>
    <ligand>
        <name>NADPH</name>
        <dbReference type="ChEBI" id="CHEBI:57783"/>
    </ligand>
</feature>
<name>A0A418NMB6_9SPHN</name>
<dbReference type="PIRSF" id="PIRSF000193">
    <property type="entry name" value="Pyrrol-5-carb_rd"/>
    <property type="match status" value="1"/>
</dbReference>
<evidence type="ECO:0000313" key="9">
    <source>
        <dbReference type="Proteomes" id="UP000285092"/>
    </source>
</evidence>
<dbReference type="InterPro" id="IPR036291">
    <property type="entry name" value="NAD(P)-bd_dom_sf"/>
</dbReference>
<evidence type="ECO:0000256" key="3">
    <source>
        <dbReference type="ARBA" id="ARBA00023002"/>
    </source>
</evidence>
<comment type="subcellular location">
    <subcellularLocation>
        <location evidence="4">Cytoplasm</location>
    </subcellularLocation>
</comment>
<dbReference type="Proteomes" id="UP000285092">
    <property type="component" value="Unassembled WGS sequence"/>
</dbReference>
<feature type="binding site" evidence="5">
    <location>
        <begin position="56"/>
        <end position="59"/>
    </location>
    <ligand>
        <name>NADP(+)</name>
        <dbReference type="ChEBI" id="CHEBI:58349"/>
    </ligand>
</feature>
<dbReference type="GO" id="GO:0055129">
    <property type="term" value="P:L-proline biosynthetic process"/>
    <property type="evidence" value="ECO:0007669"/>
    <property type="project" value="UniProtKB-UniRule"/>
</dbReference>
<comment type="similarity">
    <text evidence="1 4">Belongs to the pyrroline-5-carboxylate reductase family.</text>
</comment>
<dbReference type="SUPFAM" id="SSF51735">
    <property type="entry name" value="NAD(P)-binding Rossmann-fold domains"/>
    <property type="match status" value="1"/>
</dbReference>
<keyword evidence="9" id="KW-1185">Reference proteome</keyword>
<comment type="caution">
    <text evidence="8">The sequence shown here is derived from an EMBL/GenBank/DDBJ whole genome shotgun (WGS) entry which is preliminary data.</text>
</comment>
<dbReference type="Pfam" id="PF03807">
    <property type="entry name" value="F420_oxidored"/>
    <property type="match status" value="1"/>
</dbReference>
<evidence type="ECO:0000256" key="2">
    <source>
        <dbReference type="ARBA" id="ARBA00022857"/>
    </source>
</evidence>
<dbReference type="EC" id="1.5.1.2" evidence="4"/>
<dbReference type="Gene3D" id="1.10.3730.10">
    <property type="entry name" value="ProC C-terminal domain-like"/>
    <property type="match status" value="1"/>
</dbReference>
<feature type="binding site" evidence="5">
    <location>
        <begin position="2"/>
        <end position="7"/>
    </location>
    <ligand>
        <name>NADP(+)</name>
        <dbReference type="ChEBI" id="CHEBI:58349"/>
    </ligand>
</feature>
<proteinExistence type="inferred from homology"/>
<keyword evidence="3 4" id="KW-0560">Oxidoreductase</keyword>
<evidence type="ECO:0000259" key="7">
    <source>
        <dbReference type="Pfam" id="PF14748"/>
    </source>
</evidence>
<dbReference type="PROSITE" id="PS00521">
    <property type="entry name" value="P5CR"/>
    <property type="match status" value="1"/>
</dbReference>
<dbReference type="HAMAP" id="MF_01925">
    <property type="entry name" value="P5C_reductase"/>
    <property type="match status" value="1"/>
</dbReference>
<dbReference type="UniPathway" id="UPA00098">
    <property type="reaction ID" value="UER00361"/>
</dbReference>
<dbReference type="GO" id="GO:0004735">
    <property type="term" value="F:pyrroline-5-carboxylate reductase activity"/>
    <property type="evidence" value="ECO:0007669"/>
    <property type="project" value="UniProtKB-UniRule"/>
</dbReference>
<dbReference type="SUPFAM" id="SSF48179">
    <property type="entry name" value="6-phosphogluconate dehydrogenase C-terminal domain-like"/>
    <property type="match status" value="1"/>
</dbReference>
<dbReference type="InterPro" id="IPR028939">
    <property type="entry name" value="P5C_Rdtase_cat_N"/>
</dbReference>
<sequence length="255" mass="26242">MIGCGKMGGALLNHWMSGGENFTIVDPALESAPSPARLVSDLNSLGQEKFDVVIVAIKPQMIDDVLPDYASRLADGGYVLSIAAGSAAQRIARAMAGAPVVRVMPNLPAAVGQGVSGLYADPEANADQRAHAAAMMERAGTVVTVDDEDRLDRVTAVAGSGPGYVFEIARAYIAAAQEQGFSAEDARAMVLGTMAGALAMAMEDGAPDLETLRNSVTSKGGTTAAGLSALNGDETLSGLMRATLQAAYDRAVELR</sequence>
<keyword evidence="4" id="KW-0028">Amino-acid biosynthesis</keyword>
<protein>
    <recommendedName>
        <fullName evidence="4">Pyrroline-5-carboxylate reductase</fullName>
        <shortName evidence="4">P5C reductase</shortName>
        <shortName evidence="4">P5CR</shortName>
        <ecNumber evidence="4">1.5.1.2</ecNumber>
    </recommendedName>
    <alternativeName>
        <fullName evidence="4">PCA reductase</fullName>
    </alternativeName>
</protein>